<dbReference type="Proteomes" id="UP000241769">
    <property type="component" value="Unassembled WGS sequence"/>
</dbReference>
<dbReference type="AlphaFoldDB" id="A0A2P6NQS5"/>
<reference evidence="2 3" key="1">
    <citation type="journal article" date="2018" name="Genome Biol. Evol.">
        <title>Multiple Roots of Fruiting Body Formation in Amoebozoa.</title>
        <authorList>
            <person name="Hillmann F."/>
            <person name="Forbes G."/>
            <person name="Novohradska S."/>
            <person name="Ferling I."/>
            <person name="Riege K."/>
            <person name="Groth M."/>
            <person name="Westermann M."/>
            <person name="Marz M."/>
            <person name="Spaller T."/>
            <person name="Winckler T."/>
            <person name="Schaap P."/>
            <person name="Glockner G."/>
        </authorList>
    </citation>
    <scope>NUCLEOTIDE SEQUENCE [LARGE SCALE GENOMIC DNA]</scope>
    <source>
        <strain evidence="2 3">Jena</strain>
    </source>
</reference>
<protein>
    <submittedName>
        <fullName evidence="2">Uncharacterized protein</fullName>
    </submittedName>
</protein>
<dbReference type="EMBL" id="MDYQ01000033">
    <property type="protein sequence ID" value="PRP86307.1"/>
    <property type="molecule type" value="Genomic_DNA"/>
</dbReference>
<proteinExistence type="predicted"/>
<feature type="compositionally biased region" description="Basic and acidic residues" evidence="1">
    <location>
        <begin position="29"/>
        <end position="42"/>
    </location>
</feature>
<feature type="compositionally biased region" description="Polar residues" evidence="1">
    <location>
        <begin position="43"/>
        <end position="52"/>
    </location>
</feature>
<evidence type="ECO:0000313" key="3">
    <source>
        <dbReference type="Proteomes" id="UP000241769"/>
    </source>
</evidence>
<evidence type="ECO:0000313" key="2">
    <source>
        <dbReference type="EMBL" id="PRP86307.1"/>
    </source>
</evidence>
<organism evidence="2 3">
    <name type="scientific">Planoprotostelium fungivorum</name>
    <dbReference type="NCBI Taxonomy" id="1890364"/>
    <lineage>
        <taxon>Eukaryota</taxon>
        <taxon>Amoebozoa</taxon>
        <taxon>Evosea</taxon>
        <taxon>Variosea</taxon>
        <taxon>Cavosteliida</taxon>
        <taxon>Cavosteliaceae</taxon>
        <taxon>Planoprotostelium</taxon>
    </lineage>
</organism>
<evidence type="ECO:0000256" key="1">
    <source>
        <dbReference type="SAM" id="MobiDB-lite"/>
    </source>
</evidence>
<gene>
    <name evidence="2" type="ORF">PROFUN_05448</name>
</gene>
<name>A0A2P6NQS5_9EUKA</name>
<comment type="caution">
    <text evidence="2">The sequence shown here is derived from an EMBL/GenBank/DDBJ whole genome shotgun (WGS) entry which is preliminary data.</text>
</comment>
<feature type="region of interest" description="Disordered" evidence="1">
    <location>
        <begin position="1"/>
        <end position="60"/>
    </location>
</feature>
<dbReference type="InParanoid" id="A0A2P6NQS5"/>
<feature type="region of interest" description="Disordered" evidence="1">
    <location>
        <begin position="110"/>
        <end position="149"/>
    </location>
</feature>
<accession>A0A2P6NQS5</accession>
<keyword evidence="3" id="KW-1185">Reference proteome</keyword>
<feature type="compositionally biased region" description="Polar residues" evidence="1">
    <location>
        <begin position="114"/>
        <end position="127"/>
    </location>
</feature>
<sequence length="149" mass="16151">MDSIGQHPNDLNPLKSGKKTFQDQGNWKQTDRADTPGEETPRFKTTNSTFSGEQGGRQAAVVHKDHDHQALFGSHTAGAGHFETTYGNTIESKQDEKSAHLKGDRVYVGRASSLKGQTSEEQQTKTTGKAHIAGTTQGKKFNPITGEAN</sequence>